<dbReference type="EMBL" id="BGPR01135080">
    <property type="protein sequence ID" value="GBN54914.1"/>
    <property type="molecule type" value="Genomic_DNA"/>
</dbReference>
<dbReference type="Proteomes" id="UP000499080">
    <property type="component" value="Unassembled WGS sequence"/>
</dbReference>
<comment type="caution">
    <text evidence="1">The sequence shown here is derived from an EMBL/GenBank/DDBJ whole genome shotgun (WGS) entry which is preliminary data.</text>
</comment>
<accession>A0A4Y2PUP6</accession>
<evidence type="ECO:0000313" key="1">
    <source>
        <dbReference type="EMBL" id="GBN54914.1"/>
    </source>
</evidence>
<evidence type="ECO:0000313" key="2">
    <source>
        <dbReference type="Proteomes" id="UP000499080"/>
    </source>
</evidence>
<name>A0A4Y2PUP6_ARAVE</name>
<feature type="non-terminal residue" evidence="1">
    <location>
        <position position="134"/>
    </location>
</feature>
<gene>
    <name evidence="1" type="ORF">AVEN_260155_1</name>
</gene>
<proteinExistence type="predicted"/>
<reference evidence="1 2" key="1">
    <citation type="journal article" date="2019" name="Sci. Rep.">
        <title>Orb-weaving spider Araneus ventricosus genome elucidates the spidroin gene catalogue.</title>
        <authorList>
            <person name="Kono N."/>
            <person name="Nakamura H."/>
            <person name="Ohtoshi R."/>
            <person name="Moran D.A.P."/>
            <person name="Shinohara A."/>
            <person name="Yoshida Y."/>
            <person name="Fujiwara M."/>
            <person name="Mori M."/>
            <person name="Tomita M."/>
            <person name="Arakawa K."/>
        </authorList>
    </citation>
    <scope>NUCLEOTIDE SEQUENCE [LARGE SCALE GENOMIC DNA]</scope>
</reference>
<protein>
    <submittedName>
        <fullName evidence="1">Uncharacterized protein</fullName>
    </submittedName>
</protein>
<keyword evidence="2" id="KW-1185">Reference proteome</keyword>
<organism evidence="1 2">
    <name type="scientific">Araneus ventricosus</name>
    <name type="common">Orbweaver spider</name>
    <name type="synonym">Epeira ventricosa</name>
    <dbReference type="NCBI Taxonomy" id="182803"/>
    <lineage>
        <taxon>Eukaryota</taxon>
        <taxon>Metazoa</taxon>
        <taxon>Ecdysozoa</taxon>
        <taxon>Arthropoda</taxon>
        <taxon>Chelicerata</taxon>
        <taxon>Arachnida</taxon>
        <taxon>Araneae</taxon>
        <taxon>Araneomorphae</taxon>
        <taxon>Entelegynae</taxon>
        <taxon>Araneoidea</taxon>
        <taxon>Araneidae</taxon>
        <taxon>Araneus</taxon>
    </lineage>
</organism>
<dbReference type="AlphaFoldDB" id="A0A4Y2PUP6"/>
<sequence>MNLSSKAFVVDQGALIKFDESPQAQESVVIVDLDVVSTACISARRSPIDAPSLKVVTRDRSRSHRENKMEIGMSTGENAVDHRRLDLRAIVRLELFPGGISSRLQFVQIWSFKVPAQDDLKTDIPVGSGSVLSV</sequence>